<dbReference type="SUPFAM" id="SSF81321">
    <property type="entry name" value="Family A G protein-coupled receptor-like"/>
    <property type="match status" value="1"/>
</dbReference>
<evidence type="ECO:0000256" key="2">
    <source>
        <dbReference type="ARBA" id="ARBA00022475"/>
    </source>
</evidence>
<name>A0ABM0GP43_SACKO</name>
<keyword evidence="12" id="KW-1185">Reference proteome</keyword>
<dbReference type="Gene3D" id="1.20.1070.10">
    <property type="entry name" value="Rhodopsin 7-helix transmembrane proteins"/>
    <property type="match status" value="1"/>
</dbReference>
<proteinExistence type="inferred from homology"/>
<protein>
    <submittedName>
        <fullName evidence="13">Somatostatin receptor type 2-like</fullName>
    </submittedName>
</protein>
<keyword evidence="8 9" id="KW-0807">Transducer</keyword>
<dbReference type="Proteomes" id="UP000694865">
    <property type="component" value="Unplaced"/>
</dbReference>
<dbReference type="RefSeq" id="XP_002734239.1">
    <property type="nucleotide sequence ID" value="XM_002734193.1"/>
</dbReference>
<sequence length="316" mass="36098">MNFTVDLSKIQYSNLPLWVFDIAIPVFAAVVFLVGVIGNGIVTITMLRYKKMRKCVTNIYILNLALADFFFFLVLPFVVYFNSPLNWIFGEVMCKLTMGLDGMNMFTGIFTLTAMAVDRYRTIVCLVDTRSYRRISKAKFTCIGLWVVSLLITLPLWFYAEVEPRRDNILVCTIPCPVAVTYGFMITAFILGFVTPLVIVCVCYARIIMFLHNRKQSLPKTAIKIGRISTLVFVTTSVFAFSWLPFWIVRIVLLGAPNKEPTKLMEIAYYGSLCLTFMNACLDPFIYACFKEDISQKITKFCSCLKKVKKRVESHS</sequence>
<keyword evidence="5 9" id="KW-0297">G-protein coupled receptor</keyword>
<feature type="transmembrane region" description="Helical" evidence="10">
    <location>
        <begin position="59"/>
        <end position="82"/>
    </location>
</feature>
<comment type="similarity">
    <text evidence="9">Belongs to the G-protein coupled receptor 1 family.</text>
</comment>
<dbReference type="PROSITE" id="PS00237">
    <property type="entry name" value="G_PROTEIN_RECEP_F1_1"/>
    <property type="match status" value="1"/>
</dbReference>
<keyword evidence="4 10" id="KW-1133">Transmembrane helix</keyword>
<feature type="domain" description="G-protein coupled receptors family 1 profile" evidence="11">
    <location>
        <begin position="38"/>
        <end position="287"/>
    </location>
</feature>
<feature type="transmembrane region" description="Helical" evidence="10">
    <location>
        <begin position="22"/>
        <end position="47"/>
    </location>
</feature>
<feature type="transmembrane region" description="Helical" evidence="10">
    <location>
        <begin position="228"/>
        <end position="248"/>
    </location>
</feature>
<evidence type="ECO:0000313" key="12">
    <source>
        <dbReference type="Proteomes" id="UP000694865"/>
    </source>
</evidence>
<keyword evidence="6 10" id="KW-0472">Membrane</keyword>
<evidence type="ECO:0000256" key="8">
    <source>
        <dbReference type="ARBA" id="ARBA00023224"/>
    </source>
</evidence>
<dbReference type="InterPro" id="IPR000276">
    <property type="entry name" value="GPCR_Rhodpsn"/>
</dbReference>
<reference evidence="13" key="1">
    <citation type="submission" date="2025-08" db="UniProtKB">
        <authorList>
            <consortium name="RefSeq"/>
        </authorList>
    </citation>
    <scope>IDENTIFICATION</scope>
    <source>
        <tissue evidence="13">Testes</tissue>
    </source>
</reference>
<keyword evidence="2" id="KW-1003">Cell membrane</keyword>
<keyword evidence="3 9" id="KW-0812">Transmembrane</keyword>
<dbReference type="InterPro" id="IPR017452">
    <property type="entry name" value="GPCR_Rhodpsn_7TM"/>
</dbReference>
<dbReference type="Pfam" id="PF00001">
    <property type="entry name" value="7tm_1"/>
    <property type="match status" value="1"/>
</dbReference>
<feature type="transmembrane region" description="Helical" evidence="10">
    <location>
        <begin position="140"/>
        <end position="160"/>
    </location>
</feature>
<dbReference type="GeneID" id="100369914"/>
<organism evidence="12 13">
    <name type="scientific">Saccoglossus kowalevskii</name>
    <name type="common">Acorn worm</name>
    <dbReference type="NCBI Taxonomy" id="10224"/>
    <lineage>
        <taxon>Eukaryota</taxon>
        <taxon>Metazoa</taxon>
        <taxon>Hemichordata</taxon>
        <taxon>Enteropneusta</taxon>
        <taxon>Harrimaniidae</taxon>
        <taxon>Saccoglossus</taxon>
    </lineage>
</organism>
<dbReference type="PANTHER" id="PTHR24229">
    <property type="entry name" value="NEUROPEPTIDES RECEPTOR"/>
    <property type="match status" value="1"/>
</dbReference>
<dbReference type="PANTHER" id="PTHR24229:SF40">
    <property type="entry name" value="ALLATOSTATIN C RECEPTOR 1-RELATED"/>
    <property type="match status" value="1"/>
</dbReference>
<comment type="subcellular location">
    <subcellularLocation>
        <location evidence="1">Cell membrane</location>
        <topology evidence="1">Multi-pass membrane protein</topology>
    </subcellularLocation>
</comment>
<gene>
    <name evidence="13" type="primary">LOC100369914</name>
</gene>
<keyword evidence="7 9" id="KW-0675">Receptor</keyword>
<evidence type="ECO:0000256" key="5">
    <source>
        <dbReference type="ARBA" id="ARBA00023040"/>
    </source>
</evidence>
<evidence type="ECO:0000256" key="4">
    <source>
        <dbReference type="ARBA" id="ARBA00022989"/>
    </source>
</evidence>
<evidence type="ECO:0000256" key="6">
    <source>
        <dbReference type="ARBA" id="ARBA00023136"/>
    </source>
</evidence>
<accession>A0ABM0GP43</accession>
<feature type="transmembrane region" description="Helical" evidence="10">
    <location>
        <begin position="102"/>
        <end position="120"/>
    </location>
</feature>
<evidence type="ECO:0000256" key="1">
    <source>
        <dbReference type="ARBA" id="ARBA00004651"/>
    </source>
</evidence>
<dbReference type="PROSITE" id="PS50262">
    <property type="entry name" value="G_PROTEIN_RECEP_F1_2"/>
    <property type="match status" value="1"/>
</dbReference>
<feature type="transmembrane region" description="Helical" evidence="10">
    <location>
        <begin position="268"/>
        <end position="290"/>
    </location>
</feature>
<evidence type="ECO:0000256" key="3">
    <source>
        <dbReference type="ARBA" id="ARBA00022692"/>
    </source>
</evidence>
<evidence type="ECO:0000256" key="7">
    <source>
        <dbReference type="ARBA" id="ARBA00023170"/>
    </source>
</evidence>
<evidence type="ECO:0000256" key="10">
    <source>
        <dbReference type="SAM" id="Phobius"/>
    </source>
</evidence>
<evidence type="ECO:0000313" key="13">
    <source>
        <dbReference type="RefSeq" id="XP_002734239.1"/>
    </source>
</evidence>
<evidence type="ECO:0000256" key="9">
    <source>
        <dbReference type="RuleBase" id="RU000688"/>
    </source>
</evidence>
<dbReference type="PRINTS" id="PR00237">
    <property type="entry name" value="GPCRRHODOPSN"/>
</dbReference>
<evidence type="ECO:0000259" key="11">
    <source>
        <dbReference type="PROSITE" id="PS50262"/>
    </source>
</evidence>
<feature type="transmembrane region" description="Helical" evidence="10">
    <location>
        <begin position="180"/>
        <end position="207"/>
    </location>
</feature>